<feature type="transmembrane region" description="Helical" evidence="9">
    <location>
        <begin position="92"/>
        <end position="113"/>
    </location>
</feature>
<dbReference type="EMBL" id="VFET01000017">
    <property type="protein sequence ID" value="TWS02560.1"/>
    <property type="molecule type" value="Genomic_DNA"/>
</dbReference>
<feature type="transmembrane region" description="Helical" evidence="9">
    <location>
        <begin position="279"/>
        <end position="298"/>
    </location>
</feature>
<protein>
    <submittedName>
        <fullName evidence="11">MFS transporter, MHS family, proline/betaine transporter</fullName>
    </submittedName>
    <submittedName>
        <fullName evidence="12">MHS family MFS transporter</fullName>
    </submittedName>
</protein>
<keyword evidence="5 9" id="KW-0812">Transmembrane</keyword>
<dbReference type="InterPro" id="IPR051084">
    <property type="entry name" value="H+-coupled_symporters"/>
</dbReference>
<comment type="similarity">
    <text evidence="2">Belongs to the major facilitator superfamily. Metabolite:H+ Symporter (MHS) family (TC 2.A.1.6) family.</text>
</comment>
<evidence type="ECO:0000256" key="4">
    <source>
        <dbReference type="ARBA" id="ARBA00022475"/>
    </source>
</evidence>
<keyword evidence="8 9" id="KW-0472">Membrane</keyword>
<dbReference type="OrthoDB" id="3690818at2"/>
<dbReference type="EMBL" id="LT629689">
    <property type="protein sequence ID" value="SDF29957.1"/>
    <property type="molecule type" value="Genomic_DNA"/>
</dbReference>
<dbReference type="PROSITE" id="PS50850">
    <property type="entry name" value="MFS"/>
    <property type="match status" value="1"/>
</dbReference>
<evidence type="ECO:0000313" key="14">
    <source>
        <dbReference type="Proteomes" id="UP000317951"/>
    </source>
</evidence>
<dbReference type="RefSeq" id="WP_010565163.1">
    <property type="nucleotide sequence ID" value="NZ_LT629689.1"/>
</dbReference>
<dbReference type="PANTHER" id="PTHR43528">
    <property type="entry name" value="ALPHA-KETOGLUTARATE PERMEASE"/>
    <property type="match status" value="1"/>
</dbReference>
<dbReference type="Pfam" id="PF07690">
    <property type="entry name" value="MFS_1"/>
    <property type="match status" value="1"/>
</dbReference>
<dbReference type="SUPFAM" id="SSF103473">
    <property type="entry name" value="MFS general substrate transporter"/>
    <property type="match status" value="1"/>
</dbReference>
<evidence type="ECO:0000256" key="8">
    <source>
        <dbReference type="ARBA" id="ARBA00023136"/>
    </source>
</evidence>
<keyword evidence="3" id="KW-0813">Transport</keyword>
<feature type="transmembrane region" description="Helical" evidence="9">
    <location>
        <begin position="189"/>
        <end position="208"/>
    </location>
</feature>
<evidence type="ECO:0000256" key="7">
    <source>
        <dbReference type="ARBA" id="ARBA00022989"/>
    </source>
</evidence>
<evidence type="ECO:0000256" key="2">
    <source>
        <dbReference type="ARBA" id="ARBA00008240"/>
    </source>
</evidence>
<dbReference type="InterPro" id="IPR005829">
    <property type="entry name" value="Sugar_transporter_CS"/>
</dbReference>
<comment type="subcellular location">
    <subcellularLocation>
        <location evidence="1">Cell membrane</location>
        <topology evidence="1">Multi-pass membrane protein</topology>
    </subcellularLocation>
</comment>
<feature type="transmembrane region" description="Helical" evidence="9">
    <location>
        <begin position="400"/>
        <end position="422"/>
    </location>
</feature>
<dbReference type="InterPro" id="IPR036259">
    <property type="entry name" value="MFS_trans_sf"/>
</dbReference>
<evidence type="ECO:0000259" key="10">
    <source>
        <dbReference type="PROSITE" id="PS50850"/>
    </source>
</evidence>
<evidence type="ECO:0000313" key="11">
    <source>
        <dbReference type="EMBL" id="SDF29957.1"/>
    </source>
</evidence>
<keyword evidence="13" id="KW-1185">Reference proteome</keyword>
<feature type="transmembrane region" description="Helical" evidence="9">
    <location>
        <begin position="334"/>
        <end position="358"/>
    </location>
</feature>
<dbReference type="GO" id="GO:0005886">
    <property type="term" value="C:plasma membrane"/>
    <property type="evidence" value="ECO:0007669"/>
    <property type="project" value="UniProtKB-SubCell"/>
</dbReference>
<keyword evidence="7 9" id="KW-1133">Transmembrane helix</keyword>
<evidence type="ECO:0000256" key="5">
    <source>
        <dbReference type="ARBA" id="ARBA00022692"/>
    </source>
</evidence>
<evidence type="ECO:0000313" key="12">
    <source>
        <dbReference type="EMBL" id="TWS02560.1"/>
    </source>
</evidence>
<dbReference type="PROSITE" id="PS00217">
    <property type="entry name" value="SUGAR_TRANSPORT_2"/>
    <property type="match status" value="1"/>
</dbReference>
<evidence type="ECO:0000256" key="1">
    <source>
        <dbReference type="ARBA" id="ARBA00004651"/>
    </source>
</evidence>
<reference evidence="12 14" key="2">
    <citation type="submission" date="2019-06" db="EMBL/GenBank/DDBJ databases">
        <title>Pseudomonas bimorpha sp. nov. isolated from bovine raw milk and skim milk concentrate.</title>
        <authorList>
            <person name="Hofmann K."/>
            <person name="Huptas C."/>
            <person name="Doll E."/>
            <person name="Scherer S."/>
            <person name="Wenning M."/>
        </authorList>
    </citation>
    <scope>NUCLEOTIDE SEQUENCE [LARGE SCALE GENOMIC DNA]</scope>
    <source>
        <strain evidence="12 14">DSM 17835</strain>
    </source>
</reference>
<dbReference type="FunFam" id="1.20.1250.20:FF:000001">
    <property type="entry name" value="Dicarboxylate MFS transporter"/>
    <property type="match status" value="1"/>
</dbReference>
<evidence type="ECO:0000256" key="6">
    <source>
        <dbReference type="ARBA" id="ARBA00022847"/>
    </source>
</evidence>
<sequence>MTTNSHTPQQPVELKKVVWAASIGNFVEWFDFAIYGFLATTIAQIFFPSGDTTTALLNTFAVFAVAFAFRPLGGLVFGMLGDRLGRRRVLSMTILLMAGATTLIGLLPTYASIGLMAPVLLTLIRCVQGFSAGGEYAGACIYLIEHAPSHKRARYGSAALVSTFASFAAAAIVTYLLNTFLSAEEMASYGWRLPFLIAAPLGLVGLYLRWQLDETPAFKAIAATERGVHAPLRETLRDQAGAMCCLGAFISLTALSFYICTTYFVTYLQLQGGLPRPTALLISVLTLVFAAGLCPLAGAYSDYVGRRRTMLTAALWLLVTIYPAFLLAGSGTFVASLMGACLLAVGAVLCGVVTAVLLSEVFPTHTRYTASAITYNMAYTVFGGTAPFMATWLIEQTGNSMAPAFYLAAIAIFALAGGLSLPETCGRALDGRELESQPRLKPLA</sequence>
<organism evidence="12 14">
    <name type="scientific">Pseudomonas extremaustralis</name>
    <dbReference type="NCBI Taxonomy" id="359110"/>
    <lineage>
        <taxon>Bacteria</taxon>
        <taxon>Pseudomonadati</taxon>
        <taxon>Pseudomonadota</taxon>
        <taxon>Gammaproteobacteria</taxon>
        <taxon>Pseudomonadales</taxon>
        <taxon>Pseudomonadaceae</taxon>
        <taxon>Pseudomonas</taxon>
    </lineage>
</organism>
<dbReference type="Proteomes" id="UP000182858">
    <property type="component" value="Chromosome I"/>
</dbReference>
<reference evidence="11 13" key="1">
    <citation type="submission" date="2016-10" db="EMBL/GenBank/DDBJ databases">
        <authorList>
            <person name="Varghese N."/>
            <person name="Submissions S."/>
        </authorList>
    </citation>
    <scope>NUCLEOTIDE SEQUENCE [LARGE SCALE GENOMIC DNA]</scope>
    <source>
        <strain evidence="11 13">DSM 17835</strain>
    </source>
</reference>
<dbReference type="PROSITE" id="PS00216">
    <property type="entry name" value="SUGAR_TRANSPORT_1"/>
    <property type="match status" value="1"/>
</dbReference>
<feature type="domain" description="Major facilitator superfamily (MFS) profile" evidence="10">
    <location>
        <begin position="17"/>
        <end position="425"/>
    </location>
</feature>
<dbReference type="InterPro" id="IPR011701">
    <property type="entry name" value="MFS"/>
</dbReference>
<proteinExistence type="inferred from homology"/>
<dbReference type="PANTHER" id="PTHR43528:SF1">
    <property type="entry name" value="ALPHA-KETOGLUTARATE PERMEASE"/>
    <property type="match status" value="1"/>
</dbReference>
<evidence type="ECO:0000256" key="3">
    <source>
        <dbReference type="ARBA" id="ARBA00022448"/>
    </source>
</evidence>
<dbReference type="GO" id="GO:0015293">
    <property type="term" value="F:symporter activity"/>
    <property type="evidence" value="ECO:0007669"/>
    <property type="project" value="UniProtKB-KW"/>
</dbReference>
<feature type="transmembrane region" description="Helical" evidence="9">
    <location>
        <begin position="310"/>
        <end position="328"/>
    </location>
</feature>
<dbReference type="Proteomes" id="UP000317951">
    <property type="component" value="Unassembled WGS sequence"/>
</dbReference>
<dbReference type="AlphaFoldDB" id="A0A5C5QBD0"/>
<feature type="transmembrane region" description="Helical" evidence="9">
    <location>
        <begin position="370"/>
        <end position="394"/>
    </location>
</feature>
<accession>A0A5C5QBD0</accession>
<keyword evidence="6" id="KW-0769">Symport</keyword>
<dbReference type="InterPro" id="IPR020846">
    <property type="entry name" value="MFS_dom"/>
</dbReference>
<name>A0A5C5QBD0_9PSED</name>
<feature type="transmembrane region" description="Helical" evidence="9">
    <location>
        <begin position="240"/>
        <end position="259"/>
    </location>
</feature>
<dbReference type="Gene3D" id="1.20.1250.20">
    <property type="entry name" value="MFS general substrate transporter like domains"/>
    <property type="match status" value="1"/>
</dbReference>
<evidence type="ECO:0000256" key="9">
    <source>
        <dbReference type="SAM" id="Phobius"/>
    </source>
</evidence>
<gene>
    <name evidence="12" type="ORF">FIV36_19870</name>
    <name evidence="11" type="ORF">SAMN05216591_2529</name>
</gene>
<feature type="transmembrane region" description="Helical" evidence="9">
    <location>
        <begin position="156"/>
        <end position="177"/>
    </location>
</feature>
<evidence type="ECO:0000313" key="13">
    <source>
        <dbReference type="Proteomes" id="UP000182858"/>
    </source>
</evidence>
<keyword evidence="4" id="KW-1003">Cell membrane</keyword>
<feature type="transmembrane region" description="Helical" evidence="9">
    <location>
        <begin position="59"/>
        <end position="80"/>
    </location>
</feature>
<feature type="transmembrane region" description="Helical" evidence="9">
    <location>
        <begin position="119"/>
        <end position="144"/>
    </location>
</feature>
<dbReference type="GeneID" id="78553981"/>